<evidence type="ECO:0000256" key="1">
    <source>
        <dbReference type="ARBA" id="ARBA00007401"/>
    </source>
</evidence>
<dbReference type="InterPro" id="IPR006102">
    <property type="entry name" value="Ig-like_GH2"/>
</dbReference>
<evidence type="ECO:0000313" key="6">
    <source>
        <dbReference type="EMBL" id="MCY1722475.1"/>
    </source>
</evidence>
<gene>
    <name evidence="6" type="ORF">OU798_19150</name>
</gene>
<dbReference type="InterPro" id="IPR013783">
    <property type="entry name" value="Ig-like_fold"/>
</dbReference>
<dbReference type="InterPro" id="IPR017853">
    <property type="entry name" value="GH"/>
</dbReference>
<dbReference type="SUPFAM" id="SSF49303">
    <property type="entry name" value="beta-Galactosidase/glucuronidase domain"/>
    <property type="match status" value="1"/>
</dbReference>
<dbReference type="Pfam" id="PF00703">
    <property type="entry name" value="Glyco_hydro_2"/>
    <property type="match status" value="1"/>
</dbReference>
<dbReference type="InterPro" id="IPR036156">
    <property type="entry name" value="Beta-gal/glucu_dom_sf"/>
</dbReference>
<evidence type="ECO:0008006" key="8">
    <source>
        <dbReference type="Google" id="ProtNLM"/>
    </source>
</evidence>
<dbReference type="Gene3D" id="3.20.20.80">
    <property type="entry name" value="Glycosidases"/>
    <property type="match status" value="1"/>
</dbReference>
<feature type="domain" description="Glycoside hydrolase family 2 immunoglobulin-like beta-sandwich" evidence="4">
    <location>
        <begin position="203"/>
        <end position="310"/>
    </location>
</feature>
<accession>A0A9X3J971</accession>
<evidence type="ECO:0000256" key="2">
    <source>
        <dbReference type="ARBA" id="ARBA00022801"/>
    </source>
</evidence>
<dbReference type="GO" id="GO:0005975">
    <property type="term" value="P:carbohydrate metabolic process"/>
    <property type="evidence" value="ECO:0007669"/>
    <property type="project" value="InterPro"/>
</dbReference>
<dbReference type="Gene3D" id="2.60.40.10">
    <property type="entry name" value="Immunoglobulins"/>
    <property type="match status" value="1"/>
</dbReference>
<protein>
    <recommendedName>
        <fullName evidence="8">Beta-galactosidase</fullName>
    </recommendedName>
</protein>
<dbReference type="SUPFAM" id="SSF51445">
    <property type="entry name" value="(Trans)glycosidases"/>
    <property type="match status" value="1"/>
</dbReference>
<feature type="domain" description="Glycosyl hydrolases family 2 sugar binding" evidence="5">
    <location>
        <begin position="34"/>
        <end position="164"/>
    </location>
</feature>
<sequence>MVAKTILRIFLITGILFQISCTQAEFVSLRDTMDLSGTWQFSLDSLETGISEKWYTETLSETVKLPGTLDENHKGIPNHNRDETMRLSRERMYEGWAWYQKEINIHQSWNKKEIFLSLERTKPAKIWVDDQFMGENSTILSSQNYNLTKALTPGKHVLTVLVDNGEKSVPDGIKGSHAWTEHTQTNWNGIIGEIKLEARSKSYIKAINIRPNMDEKEVIVSLSILYSGNEPAETKLNLNANAWNLDVAHKVPSKLYTQKLNPGENRIVVKYPLGENVNYWSEFSPALYKLTAELETPEGNDNIQSDFGFREFATSGTQFVINGIKTFLRGEHNACVFPLTAHPPMDVEHWRELFQIAKSYGINHYRYHSWTPPKAAFEAADIEGIYMQPELPFWGVFKDEDPSGLNEFLLNEGQNILKEYGNHASFVLFALGNEIGGSLQQMQKMVKQLRPLAPEKLFAYGSNNYLGTMGQAEGEDFMVTCRIGADTGNSYSTHTRASFSFADAYDGGYINGTYPATSLNYANAISKCSVPVIGHEIAQYQIYPNYDEMKKYTGVLKPWNFEIFKRRIEENGMGDQALDFNKASGIASILAYRADVEMAIRTPGFGGFQLLDLQDFPGQGTALVGILDAFMDSKGLITPEEFSQFCNRVVPLSVMEKYCWTNTETFKANIKVANYSEKELENQQVSWQITDNKGNIIGSGADQKTIPQGEVFDFSLVELSLSAIGNAQKLTLHIQLNGTSYQNSYSLWIYPENKSTKVPETISVTKELETTLQKLRAGEKVLFFPDHKKFADYTVGGMFTNDYWNYKMFKGISERINKPVSPGTMGILTNPEHPLFKSFPTEFHSNWQWWPIIKKSRPFILDNAPVAYKPLIQVIDNIERNHKLGLVFEFTVGEGKLLVCMSDLKTIDDKPEARQFYACILDYMQSENFNPENSITNQQLKRLFTTAPDEQNIKTIGNISYE</sequence>
<evidence type="ECO:0000259" key="4">
    <source>
        <dbReference type="Pfam" id="PF00703"/>
    </source>
</evidence>
<keyword evidence="3" id="KW-0326">Glycosidase</keyword>
<dbReference type="GO" id="GO:0004553">
    <property type="term" value="F:hydrolase activity, hydrolyzing O-glycosyl compounds"/>
    <property type="evidence" value="ECO:0007669"/>
    <property type="project" value="InterPro"/>
</dbReference>
<dbReference type="PANTHER" id="PTHR42732">
    <property type="entry name" value="BETA-GALACTOSIDASE"/>
    <property type="match status" value="1"/>
</dbReference>
<comment type="similarity">
    <text evidence="1">Belongs to the glycosyl hydrolase 2 family.</text>
</comment>
<dbReference type="Gene3D" id="2.60.120.260">
    <property type="entry name" value="Galactose-binding domain-like"/>
    <property type="match status" value="1"/>
</dbReference>
<evidence type="ECO:0000313" key="7">
    <source>
        <dbReference type="Proteomes" id="UP001145087"/>
    </source>
</evidence>
<dbReference type="Pfam" id="PF02837">
    <property type="entry name" value="Glyco_hydro_2_N"/>
    <property type="match status" value="1"/>
</dbReference>
<dbReference type="SUPFAM" id="SSF49785">
    <property type="entry name" value="Galactose-binding domain-like"/>
    <property type="match status" value="1"/>
</dbReference>
<dbReference type="InterPro" id="IPR051913">
    <property type="entry name" value="GH2_Domain-Containing"/>
</dbReference>
<name>A0A9X3J971_9BACT</name>
<dbReference type="InterPro" id="IPR006104">
    <property type="entry name" value="Glyco_hydro_2_N"/>
</dbReference>
<keyword evidence="7" id="KW-1185">Reference proteome</keyword>
<evidence type="ECO:0000259" key="5">
    <source>
        <dbReference type="Pfam" id="PF02837"/>
    </source>
</evidence>
<dbReference type="PANTHER" id="PTHR42732:SF1">
    <property type="entry name" value="BETA-MANNOSIDASE"/>
    <property type="match status" value="1"/>
</dbReference>
<comment type="caution">
    <text evidence="6">The sequence shown here is derived from an EMBL/GenBank/DDBJ whole genome shotgun (WGS) entry which is preliminary data.</text>
</comment>
<proteinExistence type="inferred from homology"/>
<reference evidence="6" key="1">
    <citation type="submission" date="2022-11" db="EMBL/GenBank/DDBJ databases">
        <title>Marilongibacter aestuarii gen. nov., sp. nov., isolated from tidal flat sediment.</title>
        <authorList>
            <person name="Jiayan W."/>
        </authorList>
    </citation>
    <scope>NUCLEOTIDE SEQUENCE</scope>
    <source>
        <strain evidence="6">Z1-6</strain>
    </source>
</reference>
<keyword evidence="2" id="KW-0378">Hydrolase</keyword>
<dbReference type="Proteomes" id="UP001145087">
    <property type="component" value="Unassembled WGS sequence"/>
</dbReference>
<dbReference type="RefSeq" id="WP_343334801.1">
    <property type="nucleotide sequence ID" value="NZ_JAPOHD010000058.1"/>
</dbReference>
<dbReference type="InterPro" id="IPR008979">
    <property type="entry name" value="Galactose-bd-like_sf"/>
</dbReference>
<evidence type="ECO:0000256" key="3">
    <source>
        <dbReference type="ARBA" id="ARBA00023295"/>
    </source>
</evidence>
<organism evidence="6 7">
    <name type="scientific">Draconibacterium aestuarii</name>
    <dbReference type="NCBI Taxonomy" id="2998507"/>
    <lineage>
        <taxon>Bacteria</taxon>
        <taxon>Pseudomonadati</taxon>
        <taxon>Bacteroidota</taxon>
        <taxon>Bacteroidia</taxon>
        <taxon>Marinilabiliales</taxon>
        <taxon>Prolixibacteraceae</taxon>
        <taxon>Draconibacterium</taxon>
    </lineage>
</organism>
<dbReference type="EMBL" id="JAPOHD010000058">
    <property type="protein sequence ID" value="MCY1722475.1"/>
    <property type="molecule type" value="Genomic_DNA"/>
</dbReference>
<dbReference type="AlphaFoldDB" id="A0A9X3J971"/>